<feature type="region of interest" description="Disordered" evidence="1">
    <location>
        <begin position="52"/>
        <end position="75"/>
    </location>
</feature>
<organism evidence="2 3">
    <name type="scientific">Brassica cretica</name>
    <name type="common">Mustard</name>
    <dbReference type="NCBI Taxonomy" id="69181"/>
    <lineage>
        <taxon>Eukaryota</taxon>
        <taxon>Viridiplantae</taxon>
        <taxon>Streptophyta</taxon>
        <taxon>Embryophyta</taxon>
        <taxon>Tracheophyta</taxon>
        <taxon>Spermatophyta</taxon>
        <taxon>Magnoliopsida</taxon>
        <taxon>eudicotyledons</taxon>
        <taxon>Gunneridae</taxon>
        <taxon>Pentapetalae</taxon>
        <taxon>rosids</taxon>
        <taxon>malvids</taxon>
        <taxon>Brassicales</taxon>
        <taxon>Brassicaceae</taxon>
        <taxon>Brassiceae</taxon>
        <taxon>Brassica</taxon>
    </lineage>
</organism>
<proteinExistence type="predicted"/>
<reference evidence="2" key="1">
    <citation type="submission" date="2019-12" db="EMBL/GenBank/DDBJ databases">
        <title>Genome sequencing and annotation of Brassica cretica.</title>
        <authorList>
            <person name="Studholme D.J."/>
            <person name="Sarris P.F."/>
        </authorList>
    </citation>
    <scope>NUCLEOTIDE SEQUENCE</scope>
    <source>
        <strain evidence="2">PFS-001/15</strain>
        <tissue evidence="2">Leaf</tissue>
    </source>
</reference>
<accession>A0A8S9JBK7</accession>
<sequence>MALASGRHGARQHSTTSSPGVATRHFKPSSSLPLKRMTSSFHVLDDVGPHNNNNLLTDKQMYPKMTSSNTMTMFG</sequence>
<evidence type="ECO:0000256" key="1">
    <source>
        <dbReference type="SAM" id="MobiDB-lite"/>
    </source>
</evidence>
<gene>
    <name evidence="2" type="ORF">F2Q68_00002288</name>
</gene>
<comment type="caution">
    <text evidence="2">The sequence shown here is derived from an EMBL/GenBank/DDBJ whole genome shotgun (WGS) entry which is preliminary data.</text>
</comment>
<dbReference type="EMBL" id="QGKW02001660">
    <property type="protein sequence ID" value="KAF2579488.1"/>
    <property type="molecule type" value="Genomic_DNA"/>
</dbReference>
<feature type="region of interest" description="Disordered" evidence="1">
    <location>
        <begin position="1"/>
        <end position="33"/>
    </location>
</feature>
<dbReference type="Proteomes" id="UP000712281">
    <property type="component" value="Unassembled WGS sequence"/>
</dbReference>
<evidence type="ECO:0000313" key="2">
    <source>
        <dbReference type="EMBL" id="KAF2579488.1"/>
    </source>
</evidence>
<feature type="compositionally biased region" description="Polar residues" evidence="1">
    <location>
        <begin position="65"/>
        <end position="75"/>
    </location>
</feature>
<name>A0A8S9JBK7_BRACR</name>
<evidence type="ECO:0000313" key="3">
    <source>
        <dbReference type="Proteomes" id="UP000712281"/>
    </source>
</evidence>
<dbReference type="AlphaFoldDB" id="A0A8S9JBK7"/>
<protein>
    <submittedName>
        <fullName evidence="2">Uncharacterized protein</fullName>
    </submittedName>
</protein>